<gene>
    <name evidence="2" type="ORF">EGW08_001711</name>
</gene>
<name>A0A3S1A4N7_ELYCH</name>
<dbReference type="EMBL" id="RQTK01000030">
    <property type="protein sequence ID" value="RUS90534.1"/>
    <property type="molecule type" value="Genomic_DNA"/>
</dbReference>
<dbReference type="Proteomes" id="UP000271974">
    <property type="component" value="Unassembled WGS sequence"/>
</dbReference>
<accession>A0A3S1A4N7</accession>
<evidence type="ECO:0000313" key="2">
    <source>
        <dbReference type="EMBL" id="RUS90534.1"/>
    </source>
</evidence>
<evidence type="ECO:0000313" key="3">
    <source>
        <dbReference type="Proteomes" id="UP000271974"/>
    </source>
</evidence>
<organism evidence="2 3">
    <name type="scientific">Elysia chlorotica</name>
    <name type="common">Eastern emerald elysia</name>
    <name type="synonym">Sea slug</name>
    <dbReference type="NCBI Taxonomy" id="188477"/>
    <lineage>
        <taxon>Eukaryota</taxon>
        <taxon>Metazoa</taxon>
        <taxon>Spiralia</taxon>
        <taxon>Lophotrochozoa</taxon>
        <taxon>Mollusca</taxon>
        <taxon>Gastropoda</taxon>
        <taxon>Heterobranchia</taxon>
        <taxon>Euthyneura</taxon>
        <taxon>Panpulmonata</taxon>
        <taxon>Sacoglossa</taxon>
        <taxon>Placobranchoidea</taxon>
        <taxon>Plakobranchidae</taxon>
        <taxon>Elysia</taxon>
    </lineage>
</organism>
<protein>
    <submittedName>
        <fullName evidence="2">Uncharacterized protein</fullName>
    </submittedName>
</protein>
<proteinExistence type="predicted"/>
<keyword evidence="3" id="KW-1185">Reference proteome</keyword>
<comment type="caution">
    <text evidence="2">The sequence shown here is derived from an EMBL/GenBank/DDBJ whole genome shotgun (WGS) entry which is preliminary data.</text>
</comment>
<reference evidence="2 3" key="1">
    <citation type="submission" date="2019-01" db="EMBL/GenBank/DDBJ databases">
        <title>A draft genome assembly of the solar-powered sea slug Elysia chlorotica.</title>
        <authorList>
            <person name="Cai H."/>
            <person name="Li Q."/>
            <person name="Fang X."/>
            <person name="Li J."/>
            <person name="Curtis N.E."/>
            <person name="Altenburger A."/>
            <person name="Shibata T."/>
            <person name="Feng M."/>
            <person name="Maeda T."/>
            <person name="Schwartz J.A."/>
            <person name="Shigenobu S."/>
            <person name="Lundholm N."/>
            <person name="Nishiyama T."/>
            <person name="Yang H."/>
            <person name="Hasebe M."/>
            <person name="Li S."/>
            <person name="Pierce S.K."/>
            <person name="Wang J."/>
        </authorList>
    </citation>
    <scope>NUCLEOTIDE SEQUENCE [LARGE SCALE GENOMIC DNA]</scope>
    <source>
        <strain evidence="2">EC2010</strain>
        <tissue evidence="2">Whole organism of an adult</tissue>
    </source>
</reference>
<sequence>MSITNVPEHGSPAVRGLTSPGSVLFHPTTLNLSVAFHTGVSSRRLRLVAHKSTDGFPDSIRYFKAKQHGLAAEGLGLYRALIGPRCRFVYPPFWFYCVPVLARPPIGEDSGCILVLVPPVARAQGDDTQRPSSNSKPTAAVAWSVMVSVAQVWLSPFCGRDKVTTKQANSATSLHNTIKAMLRACPSTTADETDDSRHKGNHSEQQALQLPVTPLPKINSACHTSTGRACCVTKGHHWPEDAALRHNGP</sequence>
<dbReference type="AlphaFoldDB" id="A0A3S1A4N7"/>
<feature type="region of interest" description="Disordered" evidence="1">
    <location>
        <begin position="187"/>
        <end position="210"/>
    </location>
</feature>
<evidence type="ECO:0000256" key="1">
    <source>
        <dbReference type="SAM" id="MobiDB-lite"/>
    </source>
</evidence>